<evidence type="ECO:0000256" key="8">
    <source>
        <dbReference type="ARBA" id="ARBA00023224"/>
    </source>
</evidence>
<dbReference type="Proteomes" id="UP001153069">
    <property type="component" value="Unassembled WGS sequence"/>
</dbReference>
<feature type="transmembrane region" description="Helical" evidence="10">
    <location>
        <begin position="621"/>
        <end position="643"/>
    </location>
</feature>
<proteinExistence type="predicted"/>
<evidence type="ECO:0000259" key="12">
    <source>
        <dbReference type="PROSITE" id="PS50259"/>
    </source>
</evidence>
<keyword evidence="14" id="KW-1185">Reference proteome</keyword>
<feature type="transmembrane region" description="Helical" evidence="10">
    <location>
        <begin position="582"/>
        <end position="601"/>
    </location>
</feature>
<keyword evidence="2 10" id="KW-0812">Transmembrane</keyword>
<dbReference type="PANTHER" id="PTHR10519">
    <property type="entry name" value="GABA-B RECEPTOR"/>
    <property type="match status" value="1"/>
</dbReference>
<dbReference type="PROSITE" id="PS50259">
    <property type="entry name" value="G_PROTEIN_RECEP_F3_4"/>
    <property type="match status" value="1"/>
</dbReference>
<evidence type="ECO:0000256" key="11">
    <source>
        <dbReference type="SAM" id="SignalP"/>
    </source>
</evidence>
<organism evidence="13 14">
    <name type="scientific">Seminavis robusta</name>
    <dbReference type="NCBI Taxonomy" id="568900"/>
    <lineage>
        <taxon>Eukaryota</taxon>
        <taxon>Sar</taxon>
        <taxon>Stramenopiles</taxon>
        <taxon>Ochrophyta</taxon>
        <taxon>Bacillariophyta</taxon>
        <taxon>Bacillariophyceae</taxon>
        <taxon>Bacillariophycidae</taxon>
        <taxon>Naviculales</taxon>
        <taxon>Naviculaceae</taxon>
        <taxon>Seminavis</taxon>
    </lineage>
</organism>
<keyword evidence="11" id="KW-0732">Signal</keyword>
<protein>
    <submittedName>
        <fullName evidence="13">Gamma-aminobutyric acid (GABA) B receptor</fullName>
    </submittedName>
</protein>
<keyword evidence="7" id="KW-0325">Glycoprotein</keyword>
<evidence type="ECO:0000256" key="6">
    <source>
        <dbReference type="ARBA" id="ARBA00023170"/>
    </source>
</evidence>
<sequence length="847" mass="95242">MSWVIAQDLVSVARWVSVGIICCWLTQDAVAGDAIGTNPFQKGCLYAKGVTSKIRVCGSDDPPEVVGVDCRVPLVQYDEIRIQPGNWESPMLITWILQVLLSEMLDVPTSIEMRAANSPPLSMYQPNNSLHFPPGAFDYKTFEKAYELKGDCSKADRSQDNYQECANFFPEAWNLQDNEKANQAIYHDHIEPPQSLGIIGQNAWFVPKFTASRESTVLDYRGLQGPENRQKLAGRFHRPTTWKDYCNQVSSNGCNSPDNVASRPPQNQAEEQQFFHFHSGGIYTGHFRPTDKNNCTLHPDSCTGFFADYPCSWGSPVATQLYNLDIALDVDLDVHPEGLTHAQLTQIWRAANATKSDMIGYWWHPDVFPSEFLASPAEFTHVSMPPPSVACLGVHDDIKRLHCDEDPKKRIGSALAVCEDPPVLLSKLLSTTIFDSIKDPTLAQEIVSPSHSALANYRMSNIQLDEIFFIWNQRGDAREAVCEWIVDNMDHLEELIPRTYPRAFQKKDHAPLMYASTLLGAVVVVLVLVTLFLVHRNQNRRSVKYSQIEFLVLLLVGSLFIGVGAIVIGIPSTNASCIVEVWLINIGYTLELVPLIVKVAAVNHIMSVGKKMRRSRLDRRYLFGVVATICTLVVIFLILWSSLDTPKVVQEYELTETKNEDGETIVWVLDVCGSESNAWVIISVGWNALLLLCTTTLAVQMRKVGMEGFRETGTLALLVYSHSVFVVLRLFTYLLPSVMKEYFLSYCRSFLFSVDTLSTLVIYFIPKLFGEDIQPRRSSISSTSLPAQWAANLSDNNAPSWIQQQPVEVEERIRLLEKQNETLEKENALLQRNQAPDVKMSTEESSQ</sequence>
<feature type="chain" id="PRO_5040331658" evidence="11">
    <location>
        <begin position="32"/>
        <end position="847"/>
    </location>
</feature>
<evidence type="ECO:0000256" key="2">
    <source>
        <dbReference type="ARBA" id="ARBA00022692"/>
    </source>
</evidence>
<evidence type="ECO:0000313" key="13">
    <source>
        <dbReference type="EMBL" id="CAB9525115.1"/>
    </source>
</evidence>
<dbReference type="InterPro" id="IPR002455">
    <property type="entry name" value="GPCR3_GABA-B"/>
</dbReference>
<evidence type="ECO:0000313" key="14">
    <source>
        <dbReference type="Proteomes" id="UP001153069"/>
    </source>
</evidence>
<dbReference type="GO" id="GO:0004965">
    <property type="term" value="F:G protein-coupled GABA receptor activity"/>
    <property type="evidence" value="ECO:0007669"/>
    <property type="project" value="InterPro"/>
</dbReference>
<comment type="subcellular location">
    <subcellularLocation>
        <location evidence="1">Membrane</location>
        <topology evidence="1">Multi-pass membrane protein</topology>
    </subcellularLocation>
</comment>
<dbReference type="OrthoDB" id="46290at2759"/>
<gene>
    <name evidence="13" type="ORF">SEMRO_1632_G287300.1</name>
</gene>
<comment type="caution">
    <text evidence="13">The sequence shown here is derived from an EMBL/GenBank/DDBJ whole genome shotgun (WGS) entry which is preliminary data.</text>
</comment>
<feature type="domain" description="G-protein coupled receptors family 3 profile" evidence="12">
    <location>
        <begin position="512"/>
        <end position="787"/>
    </location>
</feature>
<feature type="transmembrane region" description="Helical" evidence="10">
    <location>
        <begin position="550"/>
        <end position="570"/>
    </location>
</feature>
<dbReference type="EMBL" id="CAICTM010001630">
    <property type="protein sequence ID" value="CAB9525115.1"/>
    <property type="molecule type" value="Genomic_DNA"/>
</dbReference>
<dbReference type="InterPro" id="IPR017978">
    <property type="entry name" value="GPCR_3_C"/>
</dbReference>
<keyword evidence="4" id="KW-0297">G-protein coupled receptor</keyword>
<evidence type="ECO:0000256" key="7">
    <source>
        <dbReference type="ARBA" id="ARBA00023180"/>
    </source>
</evidence>
<dbReference type="GO" id="GO:0038039">
    <property type="term" value="C:G protein-coupled receptor heterodimeric complex"/>
    <property type="evidence" value="ECO:0007669"/>
    <property type="project" value="TreeGrafter"/>
</dbReference>
<feature type="signal peptide" evidence="11">
    <location>
        <begin position="1"/>
        <end position="31"/>
    </location>
</feature>
<evidence type="ECO:0000256" key="5">
    <source>
        <dbReference type="ARBA" id="ARBA00023136"/>
    </source>
</evidence>
<evidence type="ECO:0000256" key="4">
    <source>
        <dbReference type="ARBA" id="ARBA00023040"/>
    </source>
</evidence>
<feature type="transmembrane region" description="Helical" evidence="10">
    <location>
        <begin position="678"/>
        <end position="700"/>
    </location>
</feature>
<dbReference type="PANTHER" id="PTHR10519:SF20">
    <property type="entry name" value="G-PROTEIN COUPLED RECEPTOR 156-RELATED"/>
    <property type="match status" value="1"/>
</dbReference>
<accession>A0A9N8HUA9</accession>
<evidence type="ECO:0000256" key="9">
    <source>
        <dbReference type="SAM" id="MobiDB-lite"/>
    </source>
</evidence>
<reference evidence="13" key="1">
    <citation type="submission" date="2020-06" db="EMBL/GenBank/DDBJ databases">
        <authorList>
            <consortium name="Plant Systems Biology data submission"/>
        </authorList>
    </citation>
    <scope>NUCLEOTIDE SEQUENCE</scope>
    <source>
        <strain evidence="13">D6</strain>
    </source>
</reference>
<feature type="transmembrane region" description="Helical" evidence="10">
    <location>
        <begin position="743"/>
        <end position="765"/>
    </location>
</feature>
<keyword evidence="6 13" id="KW-0675">Receptor</keyword>
<feature type="transmembrane region" description="Helical" evidence="10">
    <location>
        <begin position="512"/>
        <end position="534"/>
    </location>
</feature>
<evidence type="ECO:0000256" key="1">
    <source>
        <dbReference type="ARBA" id="ARBA00004141"/>
    </source>
</evidence>
<dbReference type="Pfam" id="PF00003">
    <property type="entry name" value="7tm_3"/>
    <property type="match status" value="1"/>
</dbReference>
<evidence type="ECO:0000256" key="10">
    <source>
        <dbReference type="SAM" id="Phobius"/>
    </source>
</evidence>
<dbReference type="AlphaFoldDB" id="A0A9N8HUA9"/>
<keyword evidence="5 10" id="KW-0472">Membrane</keyword>
<name>A0A9N8HUA9_9STRA</name>
<keyword evidence="3 10" id="KW-1133">Transmembrane helix</keyword>
<feature type="transmembrane region" description="Helical" evidence="10">
    <location>
        <begin position="712"/>
        <end position="731"/>
    </location>
</feature>
<evidence type="ECO:0000256" key="3">
    <source>
        <dbReference type="ARBA" id="ARBA00022989"/>
    </source>
</evidence>
<keyword evidence="8" id="KW-0807">Transducer</keyword>
<feature type="region of interest" description="Disordered" evidence="9">
    <location>
        <begin position="826"/>
        <end position="847"/>
    </location>
</feature>